<proteinExistence type="predicted"/>
<feature type="region of interest" description="Disordered" evidence="1">
    <location>
        <begin position="446"/>
        <end position="482"/>
    </location>
</feature>
<feature type="region of interest" description="Disordered" evidence="1">
    <location>
        <begin position="270"/>
        <end position="338"/>
    </location>
</feature>
<feature type="compositionally biased region" description="Basic and acidic residues" evidence="1">
    <location>
        <begin position="458"/>
        <end position="469"/>
    </location>
</feature>
<comment type="caution">
    <text evidence="2">The sequence shown here is derived from an EMBL/GenBank/DDBJ whole genome shotgun (WGS) entry which is preliminary data.</text>
</comment>
<name>A0AAN6DKS0_9EURO</name>
<feature type="region of interest" description="Disordered" evidence="1">
    <location>
        <begin position="192"/>
        <end position="215"/>
    </location>
</feature>
<dbReference type="Proteomes" id="UP001203852">
    <property type="component" value="Unassembled WGS sequence"/>
</dbReference>
<protein>
    <recommendedName>
        <fullName evidence="4">Fungal N-terminal domain-containing protein</fullName>
    </recommendedName>
</protein>
<evidence type="ECO:0000256" key="1">
    <source>
        <dbReference type="SAM" id="MobiDB-lite"/>
    </source>
</evidence>
<organism evidence="2 3">
    <name type="scientific">Exophiala viscosa</name>
    <dbReference type="NCBI Taxonomy" id="2486360"/>
    <lineage>
        <taxon>Eukaryota</taxon>
        <taxon>Fungi</taxon>
        <taxon>Dikarya</taxon>
        <taxon>Ascomycota</taxon>
        <taxon>Pezizomycotina</taxon>
        <taxon>Eurotiomycetes</taxon>
        <taxon>Chaetothyriomycetidae</taxon>
        <taxon>Chaetothyriales</taxon>
        <taxon>Herpotrichiellaceae</taxon>
        <taxon>Exophiala</taxon>
    </lineage>
</organism>
<sequence length="570" mass="63080">MAEAAAVASILGIASFGIQLTQTLYTFGCNVSSAREETNYIARHVDLYSNVLDILTDRLEDDEPILSGAAFDLIDELQYQSQELFKKIEHSLPNPKDGKDDISFLQKVKWNFTKSRVALLVGELDYLRSTVHLLVTIIFTGRRIRSRRKRKARSDKEGAADPDNELGKQGVKAQNALLAQQEAQDKLPELEKEATRQESLGRNGAIQPYTQRPDTRTDVIRAKAPALHNLQQSLTTCADPAERQRLVLQHSARVLRQLLEQWTTVGLERPLGRDDEAHARPGGQQQPTAELARNKTTPSPPPRFPCATSFPDHTKAHTFEGPKVSPGVHSTPESAVSLPDQWRGMSTCAPKMFKDWLATLPEADEAPPPEWTKALNKDNGLPDYYGSKSSNSQWESHAPEAPNWNAGERFAQFFSDGFDTRAENACAQSSGVGAFGTNILYYSTEDGKQKRSGRRHGDKSTSKDGDLNKGSRSLRRPRTQDNACRSCEGRGGRVDKAKKCQECVGFGYLLDQHFGSDLAVSCRGCNGEGSTIPVRYQCQVCIGTGILPRSDLSEHKSGLYGEVNRKERPA</sequence>
<evidence type="ECO:0000313" key="2">
    <source>
        <dbReference type="EMBL" id="KAI1608204.1"/>
    </source>
</evidence>
<feature type="region of interest" description="Disordered" evidence="1">
    <location>
        <begin position="364"/>
        <end position="403"/>
    </location>
</feature>
<dbReference type="PANTHER" id="PTHR36167:SF3">
    <property type="entry name" value="C2H2 FINGER DOMAIN TRANSCRIPTION FACTOR (EUROFUNG)-RELATED"/>
    <property type="match status" value="1"/>
</dbReference>
<evidence type="ECO:0000313" key="3">
    <source>
        <dbReference type="Proteomes" id="UP001203852"/>
    </source>
</evidence>
<dbReference type="PANTHER" id="PTHR36167">
    <property type="entry name" value="C2H2 FINGER DOMAIN TRANSCRIPTION FACTOR (EUROFUNG)-RELATED"/>
    <property type="match status" value="1"/>
</dbReference>
<dbReference type="InterPro" id="IPR036410">
    <property type="entry name" value="HSP_DnaJ_Cys-rich_dom_sf"/>
</dbReference>
<feature type="region of interest" description="Disordered" evidence="1">
    <location>
        <begin position="149"/>
        <end position="168"/>
    </location>
</feature>
<reference evidence="2" key="1">
    <citation type="journal article" date="2022" name="bioRxiv">
        <title>Deciphering the potential niche of two novel black yeast fungi from a biological soil crust based on their genomes, phenotypes, and melanin regulation.</title>
        <authorList>
            <consortium name="DOE Joint Genome Institute"/>
            <person name="Carr E.C."/>
            <person name="Barton Q."/>
            <person name="Grambo S."/>
            <person name="Sullivan M."/>
            <person name="Renfro C.M."/>
            <person name="Kuo A."/>
            <person name="Pangilinan J."/>
            <person name="Lipzen A."/>
            <person name="Keymanesh K."/>
            <person name="Savage E."/>
            <person name="Barry K."/>
            <person name="Grigoriev I.V."/>
            <person name="Riekhof W.R."/>
            <person name="Harris S.S."/>
        </authorList>
    </citation>
    <scope>NUCLEOTIDE SEQUENCE</scope>
    <source>
        <strain evidence="2">JF 03-4F</strain>
    </source>
</reference>
<dbReference type="EMBL" id="MU404364">
    <property type="protein sequence ID" value="KAI1608204.1"/>
    <property type="molecule type" value="Genomic_DNA"/>
</dbReference>
<dbReference type="GO" id="GO:0006355">
    <property type="term" value="P:regulation of DNA-templated transcription"/>
    <property type="evidence" value="ECO:0007669"/>
    <property type="project" value="InterPro"/>
</dbReference>
<dbReference type="InterPro" id="IPR039327">
    <property type="entry name" value="CON7-like"/>
</dbReference>
<gene>
    <name evidence="2" type="ORF">EDD36DRAFT_107924</name>
</gene>
<dbReference type="AlphaFoldDB" id="A0AAN6DKS0"/>
<evidence type="ECO:0008006" key="4">
    <source>
        <dbReference type="Google" id="ProtNLM"/>
    </source>
</evidence>
<accession>A0AAN6DKS0</accession>
<feature type="compositionally biased region" description="Basic and acidic residues" evidence="1">
    <location>
        <begin position="270"/>
        <end position="279"/>
    </location>
</feature>
<dbReference type="Gene3D" id="2.10.230.10">
    <property type="entry name" value="Heat shock protein DnaJ, cysteine-rich domain"/>
    <property type="match status" value="1"/>
</dbReference>
<dbReference type="SUPFAM" id="SSF57938">
    <property type="entry name" value="DnaJ/Hsp40 cysteine-rich domain"/>
    <property type="match status" value="1"/>
</dbReference>
<keyword evidence="3" id="KW-1185">Reference proteome</keyword>